<dbReference type="AlphaFoldDB" id="A0A7Y9JFV1"/>
<name>A0A7Y9JFV1_9ACTN</name>
<comment type="caution">
    <text evidence="1">The sequence shown here is derived from an EMBL/GenBank/DDBJ whole genome shotgun (WGS) entry which is preliminary data.</text>
</comment>
<gene>
    <name evidence="1" type="ORF">BJY14_003600</name>
</gene>
<organism evidence="1 2">
    <name type="scientific">Actinomadura luteofluorescens</name>
    <dbReference type="NCBI Taxonomy" id="46163"/>
    <lineage>
        <taxon>Bacteria</taxon>
        <taxon>Bacillati</taxon>
        <taxon>Actinomycetota</taxon>
        <taxon>Actinomycetes</taxon>
        <taxon>Streptosporangiales</taxon>
        <taxon>Thermomonosporaceae</taxon>
        <taxon>Actinomadura</taxon>
    </lineage>
</organism>
<evidence type="ECO:0000313" key="2">
    <source>
        <dbReference type="Proteomes" id="UP000529783"/>
    </source>
</evidence>
<evidence type="ECO:0008006" key="3">
    <source>
        <dbReference type="Google" id="ProtNLM"/>
    </source>
</evidence>
<reference evidence="1 2" key="1">
    <citation type="submission" date="2020-07" db="EMBL/GenBank/DDBJ databases">
        <title>Sequencing the genomes of 1000 actinobacteria strains.</title>
        <authorList>
            <person name="Klenk H.-P."/>
        </authorList>
    </citation>
    <scope>NUCLEOTIDE SEQUENCE [LARGE SCALE GENOMIC DNA]</scope>
    <source>
        <strain evidence="1 2">DSM 40398</strain>
    </source>
</reference>
<dbReference type="Proteomes" id="UP000529783">
    <property type="component" value="Unassembled WGS sequence"/>
</dbReference>
<dbReference type="RefSeq" id="WP_179844667.1">
    <property type="nucleotide sequence ID" value="NZ_BAAASW010000014.1"/>
</dbReference>
<keyword evidence="2" id="KW-1185">Reference proteome</keyword>
<protein>
    <recommendedName>
        <fullName evidence="3">YCII-related domain-containing protein</fullName>
    </recommendedName>
</protein>
<accession>A0A7Y9JFV1</accession>
<proteinExistence type="predicted"/>
<evidence type="ECO:0000313" key="1">
    <source>
        <dbReference type="EMBL" id="NYD47617.1"/>
    </source>
</evidence>
<sequence>METGILIRWGAPRPGREKDSLDLFQKSVDYYRGLVADGKLGYFEPFMLGSGDSEIETGFFIIKGEVTQVFELLDDQQHRDLMAQGSVLVEHYRFDMLAVGESIKRWVGDYKRGLSAAGV</sequence>
<dbReference type="EMBL" id="JACCBA010000001">
    <property type="protein sequence ID" value="NYD47617.1"/>
    <property type="molecule type" value="Genomic_DNA"/>
</dbReference>